<protein>
    <submittedName>
        <fullName evidence="2">Putative ovule protein</fullName>
    </submittedName>
</protein>
<accession>A0A0V0GV24</accession>
<keyword evidence="1" id="KW-0732">Signal</keyword>
<reference evidence="2" key="1">
    <citation type="submission" date="2015-12" db="EMBL/GenBank/DDBJ databases">
        <title>Gene expression during late stages of embryo sac development: a critical building block for successful pollen-pistil interactions.</title>
        <authorList>
            <person name="Liu Y."/>
            <person name="Joly V."/>
            <person name="Sabar M."/>
            <person name="Matton D.P."/>
        </authorList>
    </citation>
    <scope>NUCLEOTIDE SEQUENCE</scope>
</reference>
<dbReference type="AlphaFoldDB" id="A0A0V0GV24"/>
<feature type="signal peptide" evidence="1">
    <location>
        <begin position="1"/>
        <end position="24"/>
    </location>
</feature>
<evidence type="ECO:0000313" key="2">
    <source>
        <dbReference type="EMBL" id="JAP11925.1"/>
    </source>
</evidence>
<name>A0A0V0GV24_SOLCH</name>
<feature type="chain" id="PRO_5006865505" evidence="1">
    <location>
        <begin position="25"/>
        <end position="142"/>
    </location>
</feature>
<evidence type="ECO:0000256" key="1">
    <source>
        <dbReference type="SAM" id="SignalP"/>
    </source>
</evidence>
<dbReference type="EMBL" id="GEDG01030452">
    <property type="protein sequence ID" value="JAP11925.1"/>
    <property type="molecule type" value="Transcribed_RNA"/>
</dbReference>
<sequence length="142" mass="15867">MSRTTNSVICIFLIVVFIPEICLGDEYDLEKTLRLADEVAHKPVFPEDYVECAIALLSQVSADIKLAIKKYHEGQIKQVINQIDDALYEIKSCSDFSIYTPYMFGGPEDIAQLQQLLNKSKKLAFSILVRRSKGLGPALSPA</sequence>
<organism evidence="2">
    <name type="scientific">Solanum chacoense</name>
    <name type="common">Chaco potato</name>
    <dbReference type="NCBI Taxonomy" id="4108"/>
    <lineage>
        <taxon>Eukaryota</taxon>
        <taxon>Viridiplantae</taxon>
        <taxon>Streptophyta</taxon>
        <taxon>Embryophyta</taxon>
        <taxon>Tracheophyta</taxon>
        <taxon>Spermatophyta</taxon>
        <taxon>Magnoliopsida</taxon>
        <taxon>eudicotyledons</taxon>
        <taxon>Gunneridae</taxon>
        <taxon>Pentapetalae</taxon>
        <taxon>asterids</taxon>
        <taxon>lamiids</taxon>
        <taxon>Solanales</taxon>
        <taxon>Solanaceae</taxon>
        <taxon>Solanoideae</taxon>
        <taxon>Solaneae</taxon>
        <taxon>Solanum</taxon>
    </lineage>
</organism>
<proteinExistence type="predicted"/>